<dbReference type="InterPro" id="IPR031000">
    <property type="entry name" value="D_pro_red_PrdD"/>
</dbReference>
<proteinExistence type="predicted"/>
<gene>
    <name evidence="1" type="ORF">QOZ93_000533</name>
</gene>
<keyword evidence="2" id="KW-1185">Reference proteome</keyword>
<reference evidence="1 2" key="1">
    <citation type="submission" date="2023-07" db="EMBL/GenBank/DDBJ databases">
        <title>Genomic Encyclopedia of Type Strains, Phase IV (KMG-IV): sequencing the most valuable type-strain genomes for metagenomic binning, comparative biology and taxonomic classification.</title>
        <authorList>
            <person name="Goeker M."/>
        </authorList>
    </citation>
    <scope>NUCLEOTIDE SEQUENCE [LARGE SCALE GENOMIC DNA]</scope>
    <source>
        <strain evidence="1 2">DSM 1400</strain>
    </source>
</reference>
<dbReference type="EC" id="1.21.4.1" evidence="1"/>
<dbReference type="Pfam" id="PF09338">
    <property type="entry name" value="Gly_reductase"/>
    <property type="match status" value="1"/>
</dbReference>
<evidence type="ECO:0000313" key="1">
    <source>
        <dbReference type="EMBL" id="MDQ0478805.1"/>
    </source>
</evidence>
<name>A0ABU0JNZ1_HATLI</name>
<comment type="caution">
    <text evidence="1">The sequence shown here is derived from an EMBL/GenBank/DDBJ whole genome shotgun (WGS) entry which is preliminary data.</text>
</comment>
<dbReference type="Proteomes" id="UP001224418">
    <property type="component" value="Unassembled WGS sequence"/>
</dbReference>
<dbReference type="EMBL" id="JAUSWN010000003">
    <property type="protein sequence ID" value="MDQ0478805.1"/>
    <property type="molecule type" value="Genomic_DNA"/>
</dbReference>
<accession>A0ABU0JNZ1</accession>
<organism evidence="1 2">
    <name type="scientific">Hathewaya limosa</name>
    <name type="common">Clostridium limosum</name>
    <dbReference type="NCBI Taxonomy" id="1536"/>
    <lineage>
        <taxon>Bacteria</taxon>
        <taxon>Bacillati</taxon>
        <taxon>Bacillota</taxon>
        <taxon>Clostridia</taxon>
        <taxon>Eubacteriales</taxon>
        <taxon>Clostridiaceae</taxon>
        <taxon>Hathewaya</taxon>
    </lineage>
</organism>
<dbReference type="GO" id="GO:0050002">
    <property type="term" value="F:D-proline reductase activity"/>
    <property type="evidence" value="ECO:0007669"/>
    <property type="project" value="UniProtKB-EC"/>
</dbReference>
<dbReference type="NCBIfam" id="TIGR04482">
    <property type="entry name" value="D_pro_red_PrdD"/>
    <property type="match status" value="1"/>
</dbReference>
<keyword evidence="1" id="KW-0560">Oxidoreductase</keyword>
<protein>
    <submittedName>
        <fullName evidence="1">D-proline reductase (Dithiol) PrdD</fullName>
        <ecNumber evidence="1">1.21.4.1</ecNumber>
    </submittedName>
</protein>
<evidence type="ECO:0000313" key="2">
    <source>
        <dbReference type="Proteomes" id="UP001224418"/>
    </source>
</evidence>
<sequence>MNKEKEMRRLVIKTFHINKVLFNEKKTYIEDKKLYIKETVVKEAMESQELIKDLELNIINPNQHNIFVNSIMDFSPIATKVLGTIGEGITHVLTGVIVMLTGTYEDGTQVAEFGSSEGILKEQVKFGMAGTPEEDDVIIHVNVTLKKSPNQRLSPMAAHEVCDSIVQEIRTYLKNMNGNLCDEKYEYLDKIKPNKRKVVIIKQVAGQGAMYDTGILPVEPSGFKGSRSIIDLGNMPVVLSPNEYRDGALRAMN</sequence>
<dbReference type="InterPro" id="IPR015417">
    <property type="entry name" value="Gly_reductase_pB_sua/b"/>
</dbReference>